<dbReference type="InterPro" id="IPR051448">
    <property type="entry name" value="CdaR-like_regulators"/>
</dbReference>
<dbReference type="InterPro" id="IPR042070">
    <property type="entry name" value="PucR_C-HTH_sf"/>
</dbReference>
<protein>
    <submittedName>
        <fullName evidence="5">Carbohydrate diacid regulator</fullName>
    </submittedName>
</protein>
<gene>
    <name evidence="5" type="ORF">SAMN04488137_3236</name>
</gene>
<evidence type="ECO:0000259" key="4">
    <source>
        <dbReference type="Pfam" id="PF17853"/>
    </source>
</evidence>
<comment type="similarity">
    <text evidence="1">Belongs to the CdaR family.</text>
</comment>
<feature type="domain" description="CdaR GGDEF-like" evidence="4">
    <location>
        <begin position="142"/>
        <end position="258"/>
    </location>
</feature>
<feature type="domain" description="PucR C-terminal helix-turn-helix" evidence="3">
    <location>
        <begin position="300"/>
        <end position="357"/>
    </location>
</feature>
<evidence type="ECO:0000313" key="6">
    <source>
        <dbReference type="Proteomes" id="UP000199544"/>
    </source>
</evidence>
<dbReference type="InterPro" id="IPR008599">
    <property type="entry name" value="Diacid_rec"/>
</dbReference>
<feature type="domain" description="Putative sugar diacid recognition" evidence="2">
    <location>
        <begin position="2"/>
        <end position="134"/>
    </location>
</feature>
<evidence type="ECO:0000256" key="1">
    <source>
        <dbReference type="ARBA" id="ARBA00006754"/>
    </source>
</evidence>
<dbReference type="AlphaFoldDB" id="A0A1G9Y6H3"/>
<accession>A0A1G9Y6H3</accession>
<evidence type="ECO:0000259" key="2">
    <source>
        <dbReference type="Pfam" id="PF05651"/>
    </source>
</evidence>
<organism evidence="5 6">
    <name type="scientific">Fictibacillus solisalsi</name>
    <dbReference type="NCBI Taxonomy" id="459525"/>
    <lineage>
        <taxon>Bacteria</taxon>
        <taxon>Bacillati</taxon>
        <taxon>Bacillota</taxon>
        <taxon>Bacilli</taxon>
        <taxon>Bacillales</taxon>
        <taxon>Fictibacillaceae</taxon>
        <taxon>Fictibacillus</taxon>
    </lineage>
</organism>
<dbReference type="InterPro" id="IPR041522">
    <property type="entry name" value="CdaR_GGDEF"/>
</dbReference>
<dbReference type="RefSeq" id="WP_090235953.1">
    <property type="nucleotide sequence ID" value="NZ_FNHW01000001.1"/>
</dbReference>
<dbReference type="Gene3D" id="1.10.10.2840">
    <property type="entry name" value="PucR C-terminal helix-turn-helix domain"/>
    <property type="match status" value="1"/>
</dbReference>
<reference evidence="6" key="1">
    <citation type="submission" date="2016-10" db="EMBL/GenBank/DDBJ databases">
        <authorList>
            <person name="Varghese N."/>
            <person name="Submissions S."/>
        </authorList>
    </citation>
    <scope>NUCLEOTIDE SEQUENCE [LARGE SCALE GENOMIC DNA]</scope>
    <source>
        <strain evidence="6">CGMCC 1.6854</strain>
    </source>
</reference>
<dbReference type="PANTHER" id="PTHR33744:SF15">
    <property type="entry name" value="CARBOHYDRATE DIACID REGULATOR"/>
    <property type="match status" value="1"/>
</dbReference>
<keyword evidence="6" id="KW-1185">Reference proteome</keyword>
<dbReference type="Pfam" id="PF13556">
    <property type="entry name" value="HTH_30"/>
    <property type="match status" value="1"/>
</dbReference>
<proteinExistence type="inferred from homology"/>
<dbReference type="Proteomes" id="UP000199544">
    <property type="component" value="Unassembled WGS sequence"/>
</dbReference>
<name>A0A1G9Y6H3_9BACL</name>
<dbReference type="OrthoDB" id="9792148at2"/>
<dbReference type="InterPro" id="IPR025736">
    <property type="entry name" value="PucR_C-HTH_dom"/>
</dbReference>
<dbReference type="EMBL" id="FNHW01000001">
    <property type="protein sequence ID" value="SDN04699.1"/>
    <property type="molecule type" value="Genomic_DNA"/>
</dbReference>
<sequence>MLTTEIAEMIVKETSARLNRNVNIMSSKGIIIASCDSSRLYHIHEGALEVLRSEQTFTVPMDHEGKWRGAQPGINLPIVFDQQIVGVIGITGNPKEIKDVAGLVKMTTELMVKQSYMTTQTEWQQRTKDMIIEDLLSEQPSIEHVLRRLALLKIELPPILQTLVIELDEGQSLSRSVLIQQLEKAAGSNHCLAGFVHTKRLCIAFSYQKEYEGKKKREAVLQVLKFNHFKFRMASSTPFTTLELFQQSYEDCILALEIGDPQEEVLSFAKLEAQALIHQLNPVAAARLSRRVLLNSVLSLAGTLQCFLDHHLNLQQTADSLHIHRNTLIYRLNKIKEETGYDPRKFKDAFALQMALWILEKDKKRKEQVHG</sequence>
<dbReference type="PANTHER" id="PTHR33744">
    <property type="entry name" value="CARBOHYDRATE DIACID REGULATOR"/>
    <property type="match status" value="1"/>
</dbReference>
<dbReference type="STRING" id="459525.SAMN04488137_3236"/>
<dbReference type="Pfam" id="PF17853">
    <property type="entry name" value="GGDEF_2"/>
    <property type="match status" value="1"/>
</dbReference>
<evidence type="ECO:0000259" key="3">
    <source>
        <dbReference type="Pfam" id="PF13556"/>
    </source>
</evidence>
<dbReference type="Pfam" id="PF05651">
    <property type="entry name" value="Diacid_rec"/>
    <property type="match status" value="1"/>
</dbReference>
<evidence type="ECO:0000313" key="5">
    <source>
        <dbReference type="EMBL" id="SDN04699.1"/>
    </source>
</evidence>